<protein>
    <submittedName>
        <fullName evidence="2">3-oxoacyl-[acyl-carrier protein] reductase</fullName>
        <ecNumber evidence="2">1.1.1.100</ecNumber>
    </submittedName>
</protein>
<feature type="compositionally biased region" description="Basic residues" evidence="1">
    <location>
        <begin position="176"/>
        <end position="188"/>
    </location>
</feature>
<evidence type="ECO:0000313" key="2">
    <source>
        <dbReference type="EMBL" id="CAA9209890.1"/>
    </source>
</evidence>
<proteinExistence type="predicted"/>
<name>A0A6J4H0A3_9ACTN</name>
<dbReference type="AlphaFoldDB" id="A0A6J4H0A3"/>
<sequence>GSARRAGRRHHRGREGHRPRARAPVRLRGRGGRRERPGWGAGRRGHRHRRRRHRRGAGGGRDHRRRRPGGRQRRGRGRLGRRPPHDRGCRRGLRRPPRPGEQRRDPARPVAQQHDRGGVGRRHPGPPEGPLRPHPLRRPVVARAAPGRAHGRPVGDQHVVDVGAGRQPRPDELRRRQGGHRRLHRHRSPGAAGLRGPGQRHRPRCQDPPHRGHTGARRPRAAATRAERLRPVGRSKRRAARGLPRLGVGPRDGLDVLRAGRHRAPLRAVAARSHHRARGPVDGGRARDPHAAAAAGRRL</sequence>
<feature type="compositionally biased region" description="Low complexity" evidence="1">
    <location>
        <begin position="138"/>
        <end position="152"/>
    </location>
</feature>
<feature type="compositionally biased region" description="Basic residues" evidence="1">
    <location>
        <begin position="1"/>
        <end position="31"/>
    </location>
</feature>
<keyword evidence="2" id="KW-0560">Oxidoreductase</keyword>
<accession>A0A6J4H0A3</accession>
<feature type="compositionally biased region" description="Basic residues" evidence="1">
    <location>
        <begin position="211"/>
        <end position="220"/>
    </location>
</feature>
<feature type="compositionally biased region" description="Basic residues" evidence="1">
    <location>
        <begin position="231"/>
        <end position="240"/>
    </location>
</feature>
<dbReference type="EMBL" id="CADCSY010000005">
    <property type="protein sequence ID" value="CAA9209890.1"/>
    <property type="molecule type" value="Genomic_DNA"/>
</dbReference>
<reference evidence="2" key="1">
    <citation type="submission" date="2020-02" db="EMBL/GenBank/DDBJ databases">
        <authorList>
            <person name="Meier V. D."/>
        </authorList>
    </citation>
    <scope>NUCLEOTIDE SEQUENCE</scope>
    <source>
        <strain evidence="2">AVDCRST_MAG20</strain>
    </source>
</reference>
<evidence type="ECO:0000256" key="1">
    <source>
        <dbReference type="SAM" id="MobiDB-lite"/>
    </source>
</evidence>
<feature type="compositionally biased region" description="Basic and acidic residues" evidence="1">
    <location>
        <begin position="98"/>
        <end position="118"/>
    </location>
</feature>
<feature type="region of interest" description="Disordered" evidence="1">
    <location>
        <begin position="1"/>
        <end position="299"/>
    </location>
</feature>
<feature type="non-terminal residue" evidence="2">
    <location>
        <position position="299"/>
    </location>
</feature>
<organism evidence="2">
    <name type="scientific">uncultured Acidimicrobiales bacterium</name>
    <dbReference type="NCBI Taxonomy" id="310071"/>
    <lineage>
        <taxon>Bacteria</taxon>
        <taxon>Bacillati</taxon>
        <taxon>Actinomycetota</taxon>
        <taxon>Acidimicrobiia</taxon>
        <taxon>Acidimicrobiales</taxon>
        <taxon>environmental samples</taxon>
    </lineage>
</organism>
<dbReference type="GO" id="GO:0004316">
    <property type="term" value="F:3-oxoacyl-[acyl-carrier-protein] reductase (NADPH) activity"/>
    <property type="evidence" value="ECO:0007669"/>
    <property type="project" value="UniProtKB-EC"/>
</dbReference>
<dbReference type="EC" id="1.1.1.100" evidence="2"/>
<feature type="compositionally biased region" description="Basic residues" evidence="1">
    <location>
        <begin position="43"/>
        <end position="82"/>
    </location>
</feature>
<gene>
    <name evidence="2" type="ORF">AVDCRST_MAG20-141</name>
</gene>
<feature type="non-terminal residue" evidence="2">
    <location>
        <position position="1"/>
    </location>
</feature>